<evidence type="ECO:0000256" key="8">
    <source>
        <dbReference type="ARBA" id="ARBA00023098"/>
    </source>
</evidence>
<keyword evidence="6 13" id="KW-0808">Transferase</keyword>
<evidence type="ECO:0000256" key="9">
    <source>
        <dbReference type="ARBA" id="ARBA00023315"/>
    </source>
</evidence>
<evidence type="ECO:0000256" key="3">
    <source>
        <dbReference type="ARBA" id="ARBA00009587"/>
    </source>
</evidence>
<dbReference type="Pfam" id="PF06974">
    <property type="entry name" value="WS_DGAT_C"/>
    <property type="match status" value="1"/>
</dbReference>
<evidence type="ECO:0000256" key="7">
    <source>
        <dbReference type="ARBA" id="ARBA00022798"/>
    </source>
</evidence>
<evidence type="ECO:0000313" key="14">
    <source>
        <dbReference type="Proteomes" id="UP001259982"/>
    </source>
</evidence>
<comment type="pathway">
    <text evidence="2">Lipid metabolism.</text>
</comment>
<evidence type="ECO:0000256" key="10">
    <source>
        <dbReference type="ARBA" id="ARBA00048109"/>
    </source>
</evidence>
<dbReference type="InterPro" id="IPR045034">
    <property type="entry name" value="O-acyltransferase_WSD1-like"/>
</dbReference>
<reference evidence="13 14" key="1">
    <citation type="submission" date="2023-09" db="EMBL/GenBank/DDBJ databases">
        <authorList>
            <person name="Rey-Velasco X."/>
        </authorList>
    </citation>
    <scope>NUCLEOTIDE SEQUENCE [LARGE SCALE GENOMIC DNA]</scope>
    <source>
        <strain evidence="13 14">P385</strain>
    </source>
</reference>
<keyword evidence="5" id="KW-0444">Lipid biosynthesis</keyword>
<feature type="domain" description="O-acyltransferase WSD1-like N-terminal" evidence="11">
    <location>
        <begin position="8"/>
        <end position="264"/>
    </location>
</feature>
<feature type="domain" description="O-acyltransferase WSD1 C-terminal" evidence="12">
    <location>
        <begin position="303"/>
        <end position="447"/>
    </location>
</feature>
<evidence type="ECO:0000259" key="11">
    <source>
        <dbReference type="Pfam" id="PF03007"/>
    </source>
</evidence>
<evidence type="ECO:0000256" key="4">
    <source>
        <dbReference type="ARBA" id="ARBA00013244"/>
    </source>
</evidence>
<dbReference type="RefSeq" id="WP_311657574.1">
    <property type="nucleotide sequence ID" value="NZ_JAVRHY010000003.1"/>
</dbReference>
<accession>A0ABU3B5F2</accession>
<dbReference type="Proteomes" id="UP001259982">
    <property type="component" value="Unassembled WGS sequence"/>
</dbReference>
<dbReference type="InterPro" id="IPR004255">
    <property type="entry name" value="O-acyltransferase_WSD1_N"/>
</dbReference>
<keyword evidence="9 13" id="KW-0012">Acyltransferase</keyword>
<dbReference type="EC" id="2.3.1.20" evidence="4"/>
<dbReference type="SUPFAM" id="SSF52777">
    <property type="entry name" value="CoA-dependent acyltransferases"/>
    <property type="match status" value="2"/>
</dbReference>
<comment type="catalytic activity">
    <reaction evidence="10">
        <text>an acyl-CoA + a 1,2-diacyl-sn-glycerol = a triacyl-sn-glycerol + CoA</text>
        <dbReference type="Rhea" id="RHEA:10868"/>
        <dbReference type="ChEBI" id="CHEBI:17815"/>
        <dbReference type="ChEBI" id="CHEBI:57287"/>
        <dbReference type="ChEBI" id="CHEBI:58342"/>
        <dbReference type="ChEBI" id="CHEBI:64615"/>
        <dbReference type="EC" id="2.3.1.20"/>
    </reaction>
</comment>
<comment type="caution">
    <text evidence="13">The sequence shown here is derived from an EMBL/GenBank/DDBJ whole genome shotgun (WGS) entry which is preliminary data.</text>
</comment>
<dbReference type="PANTHER" id="PTHR31650:SF1">
    <property type="entry name" value="WAX ESTER SYNTHASE_DIACYLGLYCEROL ACYLTRANSFERASE 4-RELATED"/>
    <property type="match status" value="1"/>
</dbReference>
<organism evidence="13 14">
    <name type="scientific">Spectribacter acetivorans</name>
    <dbReference type="NCBI Taxonomy" id="3075603"/>
    <lineage>
        <taxon>Bacteria</taxon>
        <taxon>Pseudomonadati</taxon>
        <taxon>Pseudomonadota</taxon>
        <taxon>Gammaproteobacteria</taxon>
        <taxon>Salinisphaerales</taxon>
        <taxon>Salinisphaeraceae</taxon>
        <taxon>Spectribacter</taxon>
    </lineage>
</organism>
<dbReference type="EMBL" id="JAVRHY010000003">
    <property type="protein sequence ID" value="MDT0617693.1"/>
    <property type="molecule type" value="Genomic_DNA"/>
</dbReference>
<keyword evidence="14" id="KW-1185">Reference proteome</keyword>
<protein>
    <recommendedName>
        <fullName evidence="4">diacylglycerol O-acyltransferase</fullName>
        <ecNumber evidence="4">2.3.1.20</ecNumber>
    </recommendedName>
</protein>
<dbReference type="Pfam" id="PF03007">
    <property type="entry name" value="WS_DGAT_cat"/>
    <property type="match status" value="1"/>
</dbReference>
<dbReference type="NCBIfam" id="TIGR02946">
    <property type="entry name" value="acyl_WS_DGAT"/>
    <property type="match status" value="1"/>
</dbReference>
<dbReference type="GO" id="GO:0016746">
    <property type="term" value="F:acyltransferase activity"/>
    <property type="evidence" value="ECO:0007669"/>
    <property type="project" value="UniProtKB-KW"/>
</dbReference>
<dbReference type="InterPro" id="IPR014292">
    <property type="entry name" value="Acyl_transf_WS/DGAT"/>
</dbReference>
<proteinExistence type="inferred from homology"/>
<keyword evidence="7" id="KW-0319">Glycerol metabolism</keyword>
<name>A0ABU3B5F2_9GAMM</name>
<evidence type="ECO:0000256" key="2">
    <source>
        <dbReference type="ARBA" id="ARBA00005189"/>
    </source>
</evidence>
<evidence type="ECO:0000256" key="1">
    <source>
        <dbReference type="ARBA" id="ARBA00004771"/>
    </source>
</evidence>
<evidence type="ECO:0000256" key="6">
    <source>
        <dbReference type="ARBA" id="ARBA00022679"/>
    </source>
</evidence>
<dbReference type="InterPro" id="IPR009721">
    <property type="entry name" value="O-acyltransferase_WSD1_C"/>
</dbReference>
<keyword evidence="8" id="KW-0443">Lipid metabolism</keyword>
<evidence type="ECO:0000259" key="12">
    <source>
        <dbReference type="Pfam" id="PF06974"/>
    </source>
</evidence>
<comment type="similarity">
    <text evidence="3">Belongs to the long-chain O-acyltransferase family.</text>
</comment>
<evidence type="ECO:0000313" key="13">
    <source>
        <dbReference type="EMBL" id="MDT0617693.1"/>
    </source>
</evidence>
<evidence type="ECO:0000256" key="5">
    <source>
        <dbReference type="ARBA" id="ARBA00022516"/>
    </source>
</evidence>
<sequence>MAGLKPVNPIDQGFLWLERRNQPMHVGGLLLLRPPADAGDDYIPALIERTRRATRAYPPFNQRLVRRLGAWFWTEDRAFDVEAHFRPLALPRPGRIRELLTLVSQLHANLLDRAKPLWELYLIDGVEDGRIAVYAKIHHAMVDGVAAMRLLQRAMTTEAGEAELTPLWALPPRRRQRSGRNPALRLGQVAGAQLASLPRVSMELSRTVQSAWQREPDFVSAFQAPRCILNQRVSASRRFAAQSWSLDRIRAAGRQLGGTLNDAVLAMCSAALRRYLQSLDALPDKPLIAMVPMSLRQDDSEGGNQVALFLANLATHLDDPRARFDTIARSVRHSKARYATMSQTEIMNYVATVMAVGGVNLATGLVPGRQPFNVVISNVPGPKQPLYFNGARLEGMYPVSIVLDGQALNITLNSYDHKLEFGLIACSRTLPSMQRLLDDLEQGLAELEALAGSAGAGGRS</sequence>
<gene>
    <name evidence="13" type="ORF">RM531_04340</name>
</gene>
<comment type="pathway">
    <text evidence="1">Glycerolipid metabolism; triacylglycerol biosynthesis.</text>
</comment>
<dbReference type="PANTHER" id="PTHR31650">
    <property type="entry name" value="O-ACYLTRANSFERASE (WSD1-LIKE) FAMILY PROTEIN"/>
    <property type="match status" value="1"/>
</dbReference>